<feature type="transmembrane region" description="Helical" evidence="5">
    <location>
        <begin position="47"/>
        <end position="67"/>
    </location>
</feature>
<comment type="subcellular location">
    <subcellularLocation>
        <location evidence="1">Cell membrane</location>
        <topology evidence="1">Multi-pass membrane protein</topology>
    </subcellularLocation>
</comment>
<evidence type="ECO:0000256" key="2">
    <source>
        <dbReference type="ARBA" id="ARBA00022692"/>
    </source>
</evidence>
<keyword evidence="8" id="KW-1185">Reference proteome</keyword>
<dbReference type="SUPFAM" id="SSF103473">
    <property type="entry name" value="MFS general substrate transporter"/>
    <property type="match status" value="1"/>
</dbReference>
<dbReference type="InterPro" id="IPR010645">
    <property type="entry name" value="MFS_4"/>
</dbReference>
<evidence type="ECO:0000259" key="6">
    <source>
        <dbReference type="PROSITE" id="PS50850"/>
    </source>
</evidence>
<dbReference type="Gene3D" id="1.20.1250.20">
    <property type="entry name" value="MFS general substrate transporter like domains"/>
    <property type="match status" value="2"/>
</dbReference>
<dbReference type="Proteomes" id="UP001500221">
    <property type="component" value="Unassembled WGS sequence"/>
</dbReference>
<feature type="transmembrane region" description="Helical" evidence="5">
    <location>
        <begin position="299"/>
        <end position="322"/>
    </location>
</feature>
<feature type="transmembrane region" description="Helical" evidence="5">
    <location>
        <begin position="140"/>
        <end position="163"/>
    </location>
</feature>
<keyword evidence="3 5" id="KW-1133">Transmembrane helix</keyword>
<feature type="transmembrane region" description="Helical" evidence="5">
    <location>
        <begin position="79"/>
        <end position="101"/>
    </location>
</feature>
<organism evidence="7 8">
    <name type="scientific">Nocardioides marinquilinus</name>
    <dbReference type="NCBI Taxonomy" id="1210400"/>
    <lineage>
        <taxon>Bacteria</taxon>
        <taxon>Bacillati</taxon>
        <taxon>Actinomycetota</taxon>
        <taxon>Actinomycetes</taxon>
        <taxon>Propionibacteriales</taxon>
        <taxon>Nocardioidaceae</taxon>
        <taxon>Nocardioides</taxon>
    </lineage>
</organism>
<evidence type="ECO:0000256" key="5">
    <source>
        <dbReference type="SAM" id="Phobius"/>
    </source>
</evidence>
<evidence type="ECO:0000256" key="1">
    <source>
        <dbReference type="ARBA" id="ARBA00004651"/>
    </source>
</evidence>
<feature type="transmembrane region" description="Helical" evidence="5">
    <location>
        <begin position="249"/>
        <end position="269"/>
    </location>
</feature>
<dbReference type="InterPro" id="IPR011701">
    <property type="entry name" value="MFS"/>
</dbReference>
<feature type="transmembrane region" description="Helical" evidence="5">
    <location>
        <begin position="334"/>
        <end position="356"/>
    </location>
</feature>
<dbReference type="PANTHER" id="PTHR23537">
    <property type="match status" value="1"/>
</dbReference>
<evidence type="ECO:0000313" key="8">
    <source>
        <dbReference type="Proteomes" id="UP001500221"/>
    </source>
</evidence>
<dbReference type="PROSITE" id="PS50850">
    <property type="entry name" value="MFS"/>
    <property type="match status" value="1"/>
</dbReference>
<accession>A0ABP9P843</accession>
<dbReference type="RefSeq" id="WP_345454312.1">
    <property type="nucleotide sequence ID" value="NZ_BAABKG010000001.1"/>
</dbReference>
<evidence type="ECO:0000313" key="7">
    <source>
        <dbReference type="EMBL" id="GAA5142331.1"/>
    </source>
</evidence>
<feature type="transmembrane region" description="Helical" evidence="5">
    <location>
        <begin position="107"/>
        <end position="128"/>
    </location>
</feature>
<gene>
    <name evidence="7" type="ORF">GCM10023340_05620</name>
</gene>
<keyword evidence="2 5" id="KW-0812">Transmembrane</keyword>
<dbReference type="EMBL" id="BAABKG010000001">
    <property type="protein sequence ID" value="GAA5142331.1"/>
    <property type="molecule type" value="Genomic_DNA"/>
</dbReference>
<feature type="transmembrane region" description="Helical" evidence="5">
    <location>
        <begin position="276"/>
        <end position="293"/>
    </location>
</feature>
<dbReference type="InterPro" id="IPR020846">
    <property type="entry name" value="MFS_dom"/>
</dbReference>
<comment type="caution">
    <text evidence="7">The sequence shown here is derived from an EMBL/GenBank/DDBJ whole genome shotgun (WGS) entry which is preliminary data.</text>
</comment>
<feature type="transmembrane region" description="Helical" evidence="5">
    <location>
        <begin position="215"/>
        <end position="237"/>
    </location>
</feature>
<proteinExistence type="predicted"/>
<sequence length="404" mass="40460">MTTTDGPAEVEATHRTVLPGVAMIAITFGLARYGYGLLLPDMQRDLGLAPSAAGLISSGGYAAYLAANLGVVPLTTRRGARAAVLAAAASAAAGMAVVAVATGPVVLALGVALAGAASGFAFPPYAEVVARRVEAPRRDAAWSAISSGTGWGVALAGPVAILAGEQWRLAWAVFVAVAVAVGAWAWWWAPTGRSGPVRRPQLSPSWFLCPRSGPLLVSSVLVGLGSAVFWSFSVEALGRAGLDPTTARALYAVGGAAMLLGSFSGVVFARLGLRRGYLAACLLLAASLGGFAVGRDAVVPAVLAVVGFAAAYAAVIAAHGVWSARVFAEHPAAGLAAVSTALTLGTLLGPTLAGLVVAPLGYGVVFALAGATVLAAVPFCPPTAARAAVLERHVCRAAPVRDEP</sequence>
<feature type="transmembrane region" description="Helical" evidence="5">
    <location>
        <begin position="362"/>
        <end position="380"/>
    </location>
</feature>
<evidence type="ECO:0000256" key="4">
    <source>
        <dbReference type="ARBA" id="ARBA00023136"/>
    </source>
</evidence>
<reference evidence="8" key="1">
    <citation type="journal article" date="2019" name="Int. J. Syst. Evol. Microbiol.">
        <title>The Global Catalogue of Microorganisms (GCM) 10K type strain sequencing project: providing services to taxonomists for standard genome sequencing and annotation.</title>
        <authorList>
            <consortium name="The Broad Institute Genomics Platform"/>
            <consortium name="The Broad Institute Genome Sequencing Center for Infectious Disease"/>
            <person name="Wu L."/>
            <person name="Ma J."/>
        </authorList>
    </citation>
    <scope>NUCLEOTIDE SEQUENCE [LARGE SCALE GENOMIC DNA]</scope>
    <source>
        <strain evidence="8">JCM 18459</strain>
    </source>
</reference>
<keyword evidence="4 5" id="KW-0472">Membrane</keyword>
<feature type="domain" description="Major facilitator superfamily (MFS) profile" evidence="6">
    <location>
        <begin position="17"/>
        <end position="388"/>
    </location>
</feature>
<dbReference type="InterPro" id="IPR036259">
    <property type="entry name" value="MFS_trans_sf"/>
</dbReference>
<name>A0ABP9P843_9ACTN</name>
<feature type="transmembrane region" description="Helical" evidence="5">
    <location>
        <begin position="16"/>
        <end position="35"/>
    </location>
</feature>
<feature type="transmembrane region" description="Helical" evidence="5">
    <location>
        <begin position="169"/>
        <end position="189"/>
    </location>
</feature>
<dbReference type="Pfam" id="PF07690">
    <property type="entry name" value="MFS_1"/>
    <property type="match status" value="1"/>
</dbReference>
<protein>
    <recommendedName>
        <fullName evidence="6">Major facilitator superfamily (MFS) profile domain-containing protein</fullName>
    </recommendedName>
</protein>
<dbReference type="PANTHER" id="PTHR23537:SF1">
    <property type="entry name" value="SUGAR TRANSPORTER"/>
    <property type="match status" value="1"/>
</dbReference>
<evidence type="ECO:0000256" key="3">
    <source>
        <dbReference type="ARBA" id="ARBA00022989"/>
    </source>
</evidence>